<feature type="region of interest" description="Disordered" evidence="11">
    <location>
        <begin position="774"/>
        <end position="797"/>
    </location>
</feature>
<dbReference type="InterPro" id="IPR012338">
    <property type="entry name" value="Beta-lactam/transpept-like"/>
</dbReference>
<dbReference type="SUPFAM" id="SSF56519">
    <property type="entry name" value="Penicillin binding protein dimerisation domain"/>
    <property type="match status" value="1"/>
</dbReference>
<protein>
    <submittedName>
        <fullName evidence="15">Penicillin-binding transpeptidase domain-containing protein</fullName>
    </submittedName>
</protein>
<comment type="subcellular location">
    <subcellularLocation>
        <location evidence="2">Cell membrane</location>
    </subcellularLocation>
    <subcellularLocation>
        <location evidence="1">Membrane</location>
        <topology evidence="1">Single-pass membrane protein</topology>
    </subcellularLocation>
</comment>
<organism evidence="15 16">
    <name type="scientific">Ventrimonas faecis</name>
    <dbReference type="NCBI Taxonomy" id="3133170"/>
    <lineage>
        <taxon>Bacteria</taxon>
        <taxon>Bacillati</taxon>
        <taxon>Bacillota</taxon>
        <taxon>Clostridia</taxon>
        <taxon>Lachnospirales</taxon>
        <taxon>Lachnospiraceae</taxon>
        <taxon>Ventrimonas</taxon>
    </lineage>
</organism>
<feature type="transmembrane region" description="Helical" evidence="12">
    <location>
        <begin position="21"/>
        <end position="40"/>
    </location>
</feature>
<evidence type="ECO:0000256" key="10">
    <source>
        <dbReference type="ARBA" id="ARBA00023316"/>
    </source>
</evidence>
<keyword evidence="16" id="KW-1185">Reference proteome</keyword>
<dbReference type="Proteomes" id="UP001437460">
    <property type="component" value="Unassembled WGS sequence"/>
</dbReference>
<dbReference type="Pfam" id="PF00905">
    <property type="entry name" value="Transpeptidase"/>
    <property type="match status" value="1"/>
</dbReference>
<dbReference type="SUPFAM" id="SSF56601">
    <property type="entry name" value="beta-lactamase/transpeptidase-like"/>
    <property type="match status" value="1"/>
</dbReference>
<evidence type="ECO:0000256" key="3">
    <source>
        <dbReference type="ARBA" id="ARBA00007171"/>
    </source>
</evidence>
<dbReference type="PANTHER" id="PTHR30627:SF2">
    <property type="entry name" value="PEPTIDOGLYCAN D,D-TRANSPEPTIDASE MRDA"/>
    <property type="match status" value="1"/>
</dbReference>
<feature type="domain" description="Penicillin-binding protein transpeptidase" evidence="13">
    <location>
        <begin position="614"/>
        <end position="933"/>
    </location>
</feature>
<keyword evidence="9 12" id="KW-0472">Membrane</keyword>
<dbReference type="Pfam" id="PF03717">
    <property type="entry name" value="PBP_dimer"/>
    <property type="match status" value="1"/>
</dbReference>
<evidence type="ECO:0000256" key="9">
    <source>
        <dbReference type="ARBA" id="ARBA00023136"/>
    </source>
</evidence>
<keyword evidence="4" id="KW-1003">Cell membrane</keyword>
<dbReference type="EMBL" id="JBBMFJ010000004">
    <property type="protein sequence ID" value="MEQ2562272.1"/>
    <property type="molecule type" value="Genomic_DNA"/>
</dbReference>
<dbReference type="PANTHER" id="PTHR30627">
    <property type="entry name" value="PEPTIDOGLYCAN D,D-TRANSPEPTIDASE"/>
    <property type="match status" value="1"/>
</dbReference>
<comment type="similarity">
    <text evidence="3">Belongs to the transpeptidase family.</text>
</comment>
<evidence type="ECO:0000256" key="11">
    <source>
        <dbReference type="SAM" id="MobiDB-lite"/>
    </source>
</evidence>
<evidence type="ECO:0000256" key="1">
    <source>
        <dbReference type="ARBA" id="ARBA00004167"/>
    </source>
</evidence>
<proteinExistence type="inferred from homology"/>
<name>A0ABV1HIY3_9FIRM</name>
<dbReference type="RefSeq" id="WP_349228597.1">
    <property type="nucleotide sequence ID" value="NZ_JBBMFJ010000004.1"/>
</dbReference>
<accession>A0ABV1HIY3</accession>
<comment type="caution">
    <text evidence="15">The sequence shown here is derived from an EMBL/GenBank/DDBJ whole genome shotgun (WGS) entry which is preliminary data.</text>
</comment>
<dbReference type="Gene3D" id="3.40.710.10">
    <property type="entry name" value="DD-peptidase/beta-lactamase superfamily"/>
    <property type="match status" value="1"/>
</dbReference>
<evidence type="ECO:0000256" key="8">
    <source>
        <dbReference type="ARBA" id="ARBA00022989"/>
    </source>
</evidence>
<evidence type="ECO:0000313" key="16">
    <source>
        <dbReference type="Proteomes" id="UP001437460"/>
    </source>
</evidence>
<evidence type="ECO:0000259" key="14">
    <source>
        <dbReference type="Pfam" id="PF03717"/>
    </source>
</evidence>
<evidence type="ECO:0000256" key="12">
    <source>
        <dbReference type="SAM" id="Phobius"/>
    </source>
</evidence>
<keyword evidence="7" id="KW-0573">Peptidoglycan synthesis</keyword>
<keyword evidence="6" id="KW-0133">Cell shape</keyword>
<dbReference type="InterPro" id="IPR050515">
    <property type="entry name" value="Beta-lactam/transpept"/>
</dbReference>
<evidence type="ECO:0000256" key="6">
    <source>
        <dbReference type="ARBA" id="ARBA00022960"/>
    </source>
</evidence>
<evidence type="ECO:0000313" key="15">
    <source>
        <dbReference type="EMBL" id="MEQ2562272.1"/>
    </source>
</evidence>
<evidence type="ECO:0000256" key="4">
    <source>
        <dbReference type="ARBA" id="ARBA00022475"/>
    </source>
</evidence>
<dbReference type="InterPro" id="IPR001460">
    <property type="entry name" value="PCN-bd_Tpept"/>
</dbReference>
<evidence type="ECO:0000256" key="7">
    <source>
        <dbReference type="ARBA" id="ARBA00022984"/>
    </source>
</evidence>
<keyword evidence="8 12" id="KW-1133">Transmembrane helix</keyword>
<evidence type="ECO:0000256" key="2">
    <source>
        <dbReference type="ARBA" id="ARBA00004236"/>
    </source>
</evidence>
<dbReference type="InterPro" id="IPR005311">
    <property type="entry name" value="PBP_dimer"/>
</dbReference>
<evidence type="ECO:0000259" key="13">
    <source>
        <dbReference type="Pfam" id="PF00905"/>
    </source>
</evidence>
<sequence length="960" mass="107541">MLKDFFHKLYDFLKRVLSSRIFALALVFTGMFLILAVKLFELQIVNGESYLEDYVQMIEKTVTTPGTRGNIYDRNGNLLAYNELAYAVTVQDTGDYPKSAGMNSMLLKLIRILNKHGYQAQGKLEIAINDDGEIVYTSSSEAARKRFLRDFYGRKSVDELDDDKGKYPTAVTARELIEKKKTAYGIDKMKDDKGNPLILSDAELVQLVNIRYTMSLVAYKKYEAITICDRVDDETVADLMEHTAELKGVEVAETTIRRYNDAEYFAPIIGYTGKVQEDQLEELKKTNPEYELSDIVGRTGIEASMELQLQGHKGYKNLVVNNVGNVMQVISETQASTGNDIYLTIDRDLQIGIYHLIEQQLAGIVAKALVNQDVDTSAITDSSKISIPVKDAYYQLINNNVLSLSHMASENATDIERQIQSIYTSSREQILERLRYELMSDHPTMMKDLPQDMMAYMAYIYNWLSDSTVGIVQKDRIDQNSESYLAWKNDEISLRDYIYAGISENWIDTTKLNVTSKYSSADDIYQVLVDYTLDQLKDDAKFTKRIYRYLINDQVITGRQLCLALYAQGVLPYDANEVQLLTGNGEEYAFQFIRRKIQNIELTPAQLALDPCTGGVVITDVNTGEVRALVTYPSYDNNRLSGSADPAYMKQLQEDLSLPLYNNATQAKKAPGSTFKPITAIAGLEEKVIGLYETIDCTGEYKEVDPPIKCWIYPGHHGPLTVVGGLQNSCNYFFSEVAHRLATNRDTLVYSTDMGVDTIRRYASMFGLNRPSGIEIPETTPELTTEDPERSAMGQGTNSYSNVQLSRYVAAIANSGTVFDLSLLDKMTDSEGNLIKDFTPEATGHVDIADSTWDAVHQGMRAVVTDGSVSKIFKDLEVEIAGKTGTAQESRTRGNHAFFISYGPYTNPEICVTVNIPYGYSSSNAAMVAKNVYRFYYGYTDLESILSSGALEVSNVKVGD</sequence>
<dbReference type="Gene3D" id="3.30.1390.30">
    <property type="entry name" value="Penicillin-binding protein 2a, domain 3"/>
    <property type="match status" value="1"/>
</dbReference>
<gene>
    <name evidence="15" type="ORF">WMO41_03640</name>
</gene>
<keyword evidence="10" id="KW-0961">Cell wall biogenesis/degradation</keyword>
<dbReference type="InterPro" id="IPR036138">
    <property type="entry name" value="PBP_dimer_sf"/>
</dbReference>
<reference evidence="15 16" key="1">
    <citation type="submission" date="2024-03" db="EMBL/GenBank/DDBJ databases">
        <title>Human intestinal bacterial collection.</title>
        <authorList>
            <person name="Pauvert C."/>
            <person name="Hitch T.C.A."/>
            <person name="Clavel T."/>
        </authorList>
    </citation>
    <scope>NUCLEOTIDE SEQUENCE [LARGE SCALE GENOMIC DNA]</scope>
    <source>
        <strain evidence="15 16">CLA-AP-H27</strain>
    </source>
</reference>
<feature type="domain" description="Penicillin-binding protein dimerisation" evidence="14">
    <location>
        <begin position="64"/>
        <end position="329"/>
    </location>
</feature>
<evidence type="ECO:0000256" key="5">
    <source>
        <dbReference type="ARBA" id="ARBA00022692"/>
    </source>
</evidence>
<keyword evidence="5 12" id="KW-0812">Transmembrane</keyword>
<dbReference type="Gene3D" id="3.90.1310.10">
    <property type="entry name" value="Penicillin-binding protein 2a (Domain 2)"/>
    <property type="match status" value="2"/>
</dbReference>